<name>A0A3E1B7Z0_RHILT</name>
<organism evidence="1 2">
    <name type="scientific">Rhizobium leguminosarum bv. trifolii</name>
    <dbReference type="NCBI Taxonomy" id="386"/>
    <lineage>
        <taxon>Bacteria</taxon>
        <taxon>Pseudomonadati</taxon>
        <taxon>Pseudomonadota</taxon>
        <taxon>Alphaproteobacteria</taxon>
        <taxon>Hyphomicrobiales</taxon>
        <taxon>Rhizobiaceae</taxon>
        <taxon>Rhizobium/Agrobacterium group</taxon>
        <taxon>Rhizobium</taxon>
    </lineage>
</organism>
<protein>
    <submittedName>
        <fullName evidence="1">Uncharacterized protein</fullName>
    </submittedName>
</protein>
<dbReference type="EMBL" id="NAOO01000028">
    <property type="protein sequence ID" value="RFB87388.1"/>
    <property type="molecule type" value="Genomic_DNA"/>
</dbReference>
<sequence length="78" mass="8384">MSSNASPTFATQETKGFIMLRGAMVMISFRESLFDASNRAGVTPNEFCLQAAAEKLKASGHHFSGLFTPGDTNPTREA</sequence>
<comment type="caution">
    <text evidence="1">The sequence shown here is derived from an EMBL/GenBank/DDBJ whole genome shotgun (WGS) entry which is preliminary data.</text>
</comment>
<dbReference type="RefSeq" id="WP_116275117.1">
    <property type="nucleotide sequence ID" value="NZ_KZ859523.1"/>
</dbReference>
<evidence type="ECO:0000313" key="2">
    <source>
        <dbReference type="Proteomes" id="UP000256748"/>
    </source>
</evidence>
<dbReference type="AlphaFoldDB" id="A0A3E1B7Z0"/>
<proteinExistence type="predicted"/>
<reference evidence="1 2" key="1">
    <citation type="submission" date="2017-03" db="EMBL/GenBank/DDBJ databases">
        <title>Genome analysis of Rhizobial strains effectives or ineffectives for nitrogen fixation isolated from bean seeds.</title>
        <authorList>
            <person name="Peralta H."/>
            <person name="Aguilar-Vera A."/>
            <person name="Mora Y."/>
            <person name="Vargas-Lagunas C."/>
            <person name="Girard L."/>
            <person name="Mora J."/>
        </authorList>
    </citation>
    <scope>NUCLEOTIDE SEQUENCE [LARGE SCALE GENOMIC DNA]</scope>
    <source>
        <strain evidence="1 2">CCGM5</strain>
    </source>
</reference>
<accession>A0A3E1B7Z0</accession>
<evidence type="ECO:0000313" key="1">
    <source>
        <dbReference type="EMBL" id="RFB87388.1"/>
    </source>
</evidence>
<dbReference type="Proteomes" id="UP000256748">
    <property type="component" value="Unassembled WGS sequence"/>
</dbReference>
<gene>
    <name evidence="1" type="ORF">B5K10_22420</name>
</gene>